<sequence length="66" mass="7530">MIRRMESRWVFGDCRLGCQSTGVLVTWLGPVQWDGQHSPFMTCGPCLSRLRAQAEQYFIKRQPAAA</sequence>
<organism evidence="1 2">
    <name type="scientific">Streptomyces graminofaciens</name>
    <dbReference type="NCBI Taxonomy" id="68212"/>
    <lineage>
        <taxon>Bacteria</taxon>
        <taxon>Bacillati</taxon>
        <taxon>Actinomycetota</taxon>
        <taxon>Actinomycetes</taxon>
        <taxon>Kitasatosporales</taxon>
        <taxon>Streptomycetaceae</taxon>
        <taxon>Streptomyces</taxon>
    </lineage>
</organism>
<evidence type="ECO:0000313" key="1">
    <source>
        <dbReference type="EMBL" id="BBC28766.1"/>
    </source>
</evidence>
<proteinExistence type="predicted"/>
<evidence type="ECO:0000313" key="2">
    <source>
        <dbReference type="Proteomes" id="UP001321542"/>
    </source>
</evidence>
<reference evidence="1 2" key="2">
    <citation type="journal article" date="2023" name="ChemBioChem">
        <title>Acyltransferase Domain Exchange between Two Independent Type I Polyketide Synthases in the Same Producer Strain of Macrolide Antibiotics.</title>
        <authorList>
            <person name="Kudo F."/>
            <person name="Kishikawa K."/>
            <person name="Tsuboi K."/>
            <person name="Kido T."/>
            <person name="Usui T."/>
            <person name="Hashimoto J."/>
            <person name="Shin-Ya K."/>
            <person name="Miyanaga A."/>
            <person name="Eguchi T."/>
        </authorList>
    </citation>
    <scope>NUCLEOTIDE SEQUENCE [LARGE SCALE GENOMIC DNA]</scope>
    <source>
        <strain evidence="1 2">A-8890</strain>
    </source>
</reference>
<accession>A0ABN5V5S9</accession>
<dbReference type="Proteomes" id="UP001321542">
    <property type="component" value="Chromosome"/>
</dbReference>
<reference evidence="1 2" key="1">
    <citation type="journal article" date="2010" name="ChemBioChem">
        <title>Cloning and characterization of the biosynthetic gene cluster of 16-membered macrolide antibiotic FD-891: involvement of a dual functional cytochrome P450 monooxygenase catalyzing epoxidation and hydroxylation.</title>
        <authorList>
            <person name="Kudo F."/>
            <person name="Motegi A."/>
            <person name="Mizoue K."/>
            <person name="Eguchi T."/>
        </authorList>
    </citation>
    <scope>NUCLEOTIDE SEQUENCE [LARGE SCALE GENOMIC DNA]</scope>
    <source>
        <strain evidence="1 2">A-8890</strain>
    </source>
</reference>
<protein>
    <submittedName>
        <fullName evidence="1">Uncharacterized protein</fullName>
    </submittedName>
</protein>
<name>A0ABN5V5S9_9ACTN</name>
<gene>
    <name evidence="1" type="ORF">SGFS_000570</name>
</gene>
<keyword evidence="2" id="KW-1185">Reference proteome</keyword>
<dbReference type="EMBL" id="AP018448">
    <property type="protein sequence ID" value="BBC28766.1"/>
    <property type="molecule type" value="Genomic_DNA"/>
</dbReference>